<gene>
    <name evidence="1" type="ORF">KC01_LOCUS41532</name>
</gene>
<dbReference type="EMBL" id="OZ035831">
    <property type="protein sequence ID" value="CAL1615614.1"/>
    <property type="molecule type" value="Genomic_DNA"/>
</dbReference>
<proteinExistence type="predicted"/>
<sequence length="73" mass="7333">MSDFNSKTLGKCLCIITGASKGFGRCLAQQVPPLLEAGSALILWLHWSAAAGVKDRAGEPGGLSGAGGPVCCS</sequence>
<accession>A0AAV2MQ60</accession>
<protein>
    <submittedName>
        <fullName evidence="1">Uncharacterized protein</fullName>
    </submittedName>
</protein>
<organism evidence="1 2">
    <name type="scientific">Knipowitschia caucasica</name>
    <name type="common">Caucasian dwarf goby</name>
    <name type="synonym">Pomatoschistus caucasicus</name>
    <dbReference type="NCBI Taxonomy" id="637954"/>
    <lineage>
        <taxon>Eukaryota</taxon>
        <taxon>Metazoa</taxon>
        <taxon>Chordata</taxon>
        <taxon>Craniata</taxon>
        <taxon>Vertebrata</taxon>
        <taxon>Euteleostomi</taxon>
        <taxon>Actinopterygii</taxon>
        <taxon>Neopterygii</taxon>
        <taxon>Teleostei</taxon>
        <taxon>Neoteleostei</taxon>
        <taxon>Acanthomorphata</taxon>
        <taxon>Gobiaria</taxon>
        <taxon>Gobiiformes</taxon>
        <taxon>Gobioidei</taxon>
        <taxon>Gobiidae</taxon>
        <taxon>Gobiinae</taxon>
        <taxon>Knipowitschia</taxon>
    </lineage>
</organism>
<reference evidence="1 2" key="1">
    <citation type="submission" date="2024-04" db="EMBL/GenBank/DDBJ databases">
        <authorList>
            <person name="Waldvogel A.-M."/>
            <person name="Schoenle A."/>
        </authorList>
    </citation>
    <scope>NUCLEOTIDE SEQUENCE [LARGE SCALE GENOMIC DNA]</scope>
</reference>
<keyword evidence="2" id="KW-1185">Reference proteome</keyword>
<name>A0AAV2MQ60_KNICA</name>
<dbReference type="Proteomes" id="UP001497482">
    <property type="component" value="Chromosome 9"/>
</dbReference>
<dbReference type="AlphaFoldDB" id="A0AAV2MQ60"/>
<evidence type="ECO:0000313" key="1">
    <source>
        <dbReference type="EMBL" id="CAL1615614.1"/>
    </source>
</evidence>
<evidence type="ECO:0000313" key="2">
    <source>
        <dbReference type="Proteomes" id="UP001497482"/>
    </source>
</evidence>